<dbReference type="EMBL" id="MPUH01001104">
    <property type="protein sequence ID" value="OMJ70269.1"/>
    <property type="molecule type" value="Genomic_DNA"/>
</dbReference>
<evidence type="ECO:0000313" key="1">
    <source>
        <dbReference type="EMBL" id="OMJ70269.1"/>
    </source>
</evidence>
<evidence type="ECO:0000313" key="2">
    <source>
        <dbReference type="Proteomes" id="UP000187209"/>
    </source>
</evidence>
<reference evidence="1 2" key="1">
    <citation type="submission" date="2016-11" db="EMBL/GenBank/DDBJ databases">
        <title>The macronuclear genome of Stentor coeruleus: a giant cell with tiny introns.</title>
        <authorList>
            <person name="Slabodnick M."/>
            <person name="Ruby J.G."/>
            <person name="Reiff S.B."/>
            <person name="Swart E.C."/>
            <person name="Gosai S."/>
            <person name="Prabakaran S."/>
            <person name="Witkowska E."/>
            <person name="Larue G.E."/>
            <person name="Fisher S."/>
            <person name="Freeman R.M."/>
            <person name="Gunawardena J."/>
            <person name="Chu W."/>
            <person name="Stover N.A."/>
            <person name="Gregory B.D."/>
            <person name="Nowacki M."/>
            <person name="Derisi J."/>
            <person name="Roy S.W."/>
            <person name="Marshall W.F."/>
            <person name="Sood P."/>
        </authorList>
    </citation>
    <scope>NUCLEOTIDE SEQUENCE [LARGE SCALE GENOMIC DNA]</scope>
    <source>
        <strain evidence="1">WM001</strain>
    </source>
</reference>
<organism evidence="1 2">
    <name type="scientific">Stentor coeruleus</name>
    <dbReference type="NCBI Taxonomy" id="5963"/>
    <lineage>
        <taxon>Eukaryota</taxon>
        <taxon>Sar</taxon>
        <taxon>Alveolata</taxon>
        <taxon>Ciliophora</taxon>
        <taxon>Postciliodesmatophora</taxon>
        <taxon>Heterotrichea</taxon>
        <taxon>Heterotrichida</taxon>
        <taxon>Stentoridae</taxon>
        <taxon>Stentor</taxon>
    </lineage>
</organism>
<protein>
    <submittedName>
        <fullName evidence="1">Uncharacterized protein</fullName>
    </submittedName>
</protein>
<dbReference type="Proteomes" id="UP000187209">
    <property type="component" value="Unassembled WGS sequence"/>
</dbReference>
<dbReference type="AlphaFoldDB" id="A0A1R2B0H9"/>
<sequence>MDVQGWKDSLAEYEQEKKKVPEMAKTARTKFVSIIQGECPYNPILQTYKDPVIEKNLREIEKKRMIETLAKNQDRALRYEQTFNLVNLENKLKGLEGLPGYPIEKLPNYKNRRLGNTSNTEYNIISNQDFADHHFLPPESRPPRPATKVKTYKIHTVEYRDYNVLTNRYFQQHEQKTKLDNESYRQEAAAAYWKSHDFDPIKCTFVDEAKEKEYWEAVKEKEKTHGHEYIEKLPHGIKYSEGALYQPIGMKVVDKKRLEEIDMREKNSKKRYENRYDIEKDYRIKDIVEQELKKSASLNRISHERFLEKTNRGYNIISHKPFQGLGAEKLDLPRTNPKVSVWDKAICEAQTYNNLPEKQTSMKTLRSRGFLSK</sequence>
<keyword evidence="2" id="KW-1185">Reference proteome</keyword>
<proteinExistence type="predicted"/>
<comment type="caution">
    <text evidence="1">The sequence shown here is derived from an EMBL/GenBank/DDBJ whole genome shotgun (WGS) entry which is preliminary data.</text>
</comment>
<name>A0A1R2B0H9_9CILI</name>
<dbReference type="OrthoDB" id="60284at2759"/>
<gene>
    <name evidence="1" type="ORF">SteCoe_31779</name>
</gene>
<accession>A0A1R2B0H9</accession>